<dbReference type="RefSeq" id="WP_191042410.1">
    <property type="nucleotide sequence ID" value="NZ_JACXAA010000014.1"/>
</dbReference>
<protein>
    <submittedName>
        <fullName evidence="1">Uncharacterized protein</fullName>
    </submittedName>
</protein>
<evidence type="ECO:0000313" key="1">
    <source>
        <dbReference type="EMBL" id="MBD2756790.1"/>
    </source>
</evidence>
<sequence length="66" mass="7513">MRIIGNFSLSAPLARHLQFRLNQVPNTVVQIRDIPAENLAQERVVIKTDMAGWQQFSQLMSEYGIA</sequence>
<name>A0A927GGN2_9BACT</name>
<dbReference type="AlphaFoldDB" id="A0A927GGN2"/>
<gene>
    <name evidence="1" type="ORF">IC230_28180</name>
</gene>
<accession>A0A927GGN2</accession>
<reference evidence="1" key="1">
    <citation type="submission" date="2020-09" db="EMBL/GenBank/DDBJ databases">
        <authorList>
            <person name="Kim M.K."/>
        </authorList>
    </citation>
    <scope>NUCLEOTIDE SEQUENCE</scope>
    <source>
        <strain evidence="1">BT704</strain>
    </source>
</reference>
<comment type="caution">
    <text evidence="1">The sequence shown here is derived from an EMBL/GenBank/DDBJ whole genome shotgun (WGS) entry which is preliminary data.</text>
</comment>
<organism evidence="1 2">
    <name type="scientific">Spirosoma validum</name>
    <dbReference type="NCBI Taxonomy" id="2771355"/>
    <lineage>
        <taxon>Bacteria</taxon>
        <taxon>Pseudomonadati</taxon>
        <taxon>Bacteroidota</taxon>
        <taxon>Cytophagia</taxon>
        <taxon>Cytophagales</taxon>
        <taxon>Cytophagaceae</taxon>
        <taxon>Spirosoma</taxon>
    </lineage>
</organism>
<proteinExistence type="predicted"/>
<keyword evidence="2" id="KW-1185">Reference proteome</keyword>
<dbReference type="Proteomes" id="UP000653797">
    <property type="component" value="Unassembled WGS sequence"/>
</dbReference>
<evidence type="ECO:0000313" key="2">
    <source>
        <dbReference type="Proteomes" id="UP000653797"/>
    </source>
</evidence>
<dbReference type="EMBL" id="JACXAA010000014">
    <property type="protein sequence ID" value="MBD2756790.1"/>
    <property type="molecule type" value="Genomic_DNA"/>
</dbReference>